<dbReference type="InterPro" id="IPR036005">
    <property type="entry name" value="Creatinase/aminopeptidase-like"/>
</dbReference>
<dbReference type="HAMAP" id="MF_01974">
    <property type="entry name" value="MetAP_1"/>
    <property type="match status" value="1"/>
</dbReference>
<comment type="cofactor">
    <cofactor evidence="6">
        <name>Co(2+)</name>
        <dbReference type="ChEBI" id="CHEBI:48828"/>
    </cofactor>
    <cofactor evidence="6">
        <name>Zn(2+)</name>
        <dbReference type="ChEBI" id="CHEBI:29105"/>
    </cofactor>
    <cofactor evidence="6">
        <name>Mn(2+)</name>
        <dbReference type="ChEBI" id="CHEBI:29035"/>
    </cofactor>
    <cofactor evidence="6">
        <name>Fe(2+)</name>
        <dbReference type="ChEBI" id="CHEBI:29033"/>
    </cofactor>
    <text evidence="6">Binds 2 divalent metal cations per subunit. Has a high-affinity and a low affinity metal-binding site. The true nature of the physiological cofactor is under debate. The enzyme is active with cobalt, zinc, manganese or divalent iron ions. Most likely, methionine aminopeptidases function as mononuclear Fe(2+)-metalloproteases under physiological conditions, and the catalytically relevant metal-binding site has been assigned to the histidine-containing high-affinity site.</text>
</comment>
<feature type="binding site" evidence="6">
    <location>
        <position position="106"/>
    </location>
    <ligand>
        <name>a divalent metal cation</name>
        <dbReference type="ChEBI" id="CHEBI:60240"/>
        <label>2</label>
        <note>catalytic</note>
    </ligand>
</feature>
<feature type="binding site" evidence="6">
    <location>
        <position position="233"/>
    </location>
    <ligand>
        <name>a divalent metal cation</name>
        <dbReference type="ChEBI" id="CHEBI:60240"/>
        <label>2</label>
        <note>catalytic</note>
    </ligand>
</feature>
<keyword evidence="5 6" id="KW-0378">Hydrolase</keyword>
<dbReference type="PRINTS" id="PR00599">
    <property type="entry name" value="MAPEPTIDASE"/>
</dbReference>
<dbReference type="PANTHER" id="PTHR43330:SF27">
    <property type="entry name" value="METHIONINE AMINOPEPTIDASE"/>
    <property type="match status" value="1"/>
</dbReference>
<gene>
    <name evidence="6" type="primary">map</name>
    <name evidence="9" type="ORF">AOC36_06095</name>
</gene>
<feature type="binding site" evidence="6">
    <location>
        <position position="169"/>
    </location>
    <ligand>
        <name>a divalent metal cation</name>
        <dbReference type="ChEBI" id="CHEBI:60240"/>
        <label>2</label>
        <note>catalytic</note>
    </ligand>
</feature>
<evidence type="ECO:0000313" key="10">
    <source>
        <dbReference type="Proteomes" id="UP000063781"/>
    </source>
</evidence>
<dbReference type="GO" id="GO:0006508">
    <property type="term" value="P:proteolysis"/>
    <property type="evidence" value="ECO:0007669"/>
    <property type="project" value="UniProtKB-KW"/>
</dbReference>
<dbReference type="SUPFAM" id="SSF55920">
    <property type="entry name" value="Creatinase/aminopeptidase"/>
    <property type="match status" value="1"/>
</dbReference>
<feature type="binding site" evidence="6">
    <location>
        <position position="106"/>
    </location>
    <ligand>
        <name>a divalent metal cation</name>
        <dbReference type="ChEBI" id="CHEBI:60240"/>
        <label>1</label>
    </ligand>
</feature>
<feature type="binding site" evidence="6">
    <location>
        <position position="233"/>
    </location>
    <ligand>
        <name>a divalent metal cation</name>
        <dbReference type="ChEBI" id="CHEBI:60240"/>
        <label>1</label>
    </ligand>
</feature>
<keyword evidence="4 6" id="KW-0479">Metal-binding</keyword>
<comment type="similarity">
    <text evidence="6">Belongs to the peptidase M24A family. Methionine aminopeptidase type 1 subfamily.</text>
</comment>
<dbReference type="KEGG" id="erl:AOC36_06095"/>
<feature type="binding site" evidence="6">
    <location>
        <position position="202"/>
    </location>
    <ligand>
        <name>a divalent metal cation</name>
        <dbReference type="ChEBI" id="CHEBI:60240"/>
        <label>2</label>
        <note>catalytic</note>
    </ligand>
</feature>
<dbReference type="Gene3D" id="3.90.230.10">
    <property type="entry name" value="Creatinase/methionine aminopeptidase superfamily"/>
    <property type="match status" value="1"/>
</dbReference>
<evidence type="ECO:0000256" key="6">
    <source>
        <dbReference type="HAMAP-Rule" id="MF_01974"/>
    </source>
</evidence>
<sequence length="255" mass="27846">MITTKSERELELMRRAGEIVFLTHEAVKKEIKPGVSTKHLNDVAHAFILSQDATPSFLGYNGFPASICASVNEVLVHGIPSEKVILKEGDIVSIDIGAIYKGYHGDSAWTYPVGEISEEAKLLLEVTEKSLFAGLEKAKAGNRLGDIGVAVSDAVKPYGFGVPIEYTGHGIGTSMHEDPAVPNYGIAGKGVLLRKNMTLAIEPMVQLGTHRTEVMDDEWTVKSKDRSLTAHFEHTVLIKDDGYEILTRSKEAFTH</sequence>
<dbReference type="STRING" id="1514105.AOC36_06095"/>
<dbReference type="OrthoDB" id="9802055at2"/>
<keyword evidence="2 6" id="KW-0031">Aminopeptidase</keyword>
<dbReference type="Pfam" id="PF00557">
    <property type="entry name" value="Peptidase_M24"/>
    <property type="match status" value="1"/>
</dbReference>
<feature type="binding site" evidence="6">
    <location>
        <position position="176"/>
    </location>
    <ligand>
        <name>substrate</name>
    </ligand>
</feature>
<comment type="subunit">
    <text evidence="6">Monomer.</text>
</comment>
<dbReference type="CDD" id="cd01086">
    <property type="entry name" value="MetAP1"/>
    <property type="match status" value="1"/>
</dbReference>
<dbReference type="PROSITE" id="PS00680">
    <property type="entry name" value="MAP_1"/>
    <property type="match status" value="1"/>
</dbReference>
<evidence type="ECO:0000256" key="4">
    <source>
        <dbReference type="ARBA" id="ARBA00022723"/>
    </source>
</evidence>
<evidence type="ECO:0000256" key="5">
    <source>
        <dbReference type="ARBA" id="ARBA00022801"/>
    </source>
</evidence>
<dbReference type="EMBL" id="CP013213">
    <property type="protein sequence ID" value="AMC93569.1"/>
    <property type="molecule type" value="Genomic_DNA"/>
</dbReference>
<evidence type="ECO:0000313" key="9">
    <source>
        <dbReference type="EMBL" id="AMC93569.1"/>
    </source>
</evidence>
<feature type="binding site" evidence="6">
    <location>
        <position position="95"/>
    </location>
    <ligand>
        <name>a divalent metal cation</name>
        <dbReference type="ChEBI" id="CHEBI:60240"/>
        <label>1</label>
    </ligand>
</feature>
<evidence type="ECO:0000259" key="8">
    <source>
        <dbReference type="Pfam" id="PF00557"/>
    </source>
</evidence>
<dbReference type="Proteomes" id="UP000063781">
    <property type="component" value="Chromosome"/>
</dbReference>
<dbReference type="AlphaFoldDB" id="A0A0X8H0D9"/>
<protein>
    <recommendedName>
        <fullName evidence="6 7">Methionine aminopeptidase</fullName>
        <shortName evidence="6">MAP</shortName>
        <shortName evidence="6">MetAP</shortName>
        <ecNumber evidence="6 7">3.4.11.18</ecNumber>
    </recommendedName>
    <alternativeName>
        <fullName evidence="6">Peptidase M</fullName>
    </alternativeName>
</protein>
<dbReference type="GO" id="GO:0005829">
    <property type="term" value="C:cytosol"/>
    <property type="evidence" value="ECO:0007669"/>
    <property type="project" value="TreeGrafter"/>
</dbReference>
<feature type="binding site" evidence="6">
    <location>
        <position position="77"/>
    </location>
    <ligand>
        <name>substrate</name>
    </ligand>
</feature>
<dbReference type="GO" id="GO:0004239">
    <property type="term" value="F:initiator methionyl aminopeptidase activity"/>
    <property type="evidence" value="ECO:0007669"/>
    <property type="project" value="UniProtKB-UniRule"/>
</dbReference>
<evidence type="ECO:0000256" key="3">
    <source>
        <dbReference type="ARBA" id="ARBA00022670"/>
    </source>
</evidence>
<evidence type="ECO:0000256" key="1">
    <source>
        <dbReference type="ARBA" id="ARBA00002521"/>
    </source>
</evidence>
<name>A0A0X8H0D9_9FIRM</name>
<dbReference type="GO" id="GO:0070006">
    <property type="term" value="F:metalloaminopeptidase activity"/>
    <property type="evidence" value="ECO:0007669"/>
    <property type="project" value="UniProtKB-UniRule"/>
</dbReference>
<evidence type="ECO:0000256" key="7">
    <source>
        <dbReference type="RuleBase" id="RU003653"/>
    </source>
</evidence>
<accession>A0A0X8H0D9</accession>
<comment type="function">
    <text evidence="1 6">Removes the N-terminal methionine from nascent proteins. The N-terminal methionine is often cleaved when the second residue in the primary sequence is small and uncharged (Met-Ala-, Cys, Gly, Pro, Ser, Thr, or Val). Requires deformylation of the N(alpha)-formylated initiator methionine before it can be hydrolyzed.</text>
</comment>
<dbReference type="InterPro" id="IPR001714">
    <property type="entry name" value="Pept_M24_MAP"/>
</dbReference>
<dbReference type="GO" id="GO:0046872">
    <property type="term" value="F:metal ion binding"/>
    <property type="evidence" value="ECO:0007669"/>
    <property type="project" value="UniProtKB-UniRule"/>
</dbReference>
<organism evidence="9 10">
    <name type="scientific">Erysipelothrix larvae</name>
    <dbReference type="NCBI Taxonomy" id="1514105"/>
    <lineage>
        <taxon>Bacteria</taxon>
        <taxon>Bacillati</taxon>
        <taxon>Bacillota</taxon>
        <taxon>Erysipelotrichia</taxon>
        <taxon>Erysipelotrichales</taxon>
        <taxon>Erysipelotrichaceae</taxon>
        <taxon>Erysipelothrix</taxon>
    </lineage>
</organism>
<dbReference type="PANTHER" id="PTHR43330">
    <property type="entry name" value="METHIONINE AMINOPEPTIDASE"/>
    <property type="match status" value="1"/>
</dbReference>
<dbReference type="EC" id="3.4.11.18" evidence="6 7"/>
<feature type="domain" description="Peptidase M24" evidence="8">
    <location>
        <begin position="11"/>
        <end position="239"/>
    </location>
</feature>
<dbReference type="RefSeq" id="WP_067632465.1">
    <property type="nucleotide sequence ID" value="NZ_CP013213.1"/>
</dbReference>
<keyword evidence="3 6" id="KW-0645">Protease</keyword>
<keyword evidence="10" id="KW-1185">Reference proteome</keyword>
<evidence type="ECO:0000256" key="2">
    <source>
        <dbReference type="ARBA" id="ARBA00022438"/>
    </source>
</evidence>
<dbReference type="NCBIfam" id="TIGR00500">
    <property type="entry name" value="met_pdase_I"/>
    <property type="match status" value="1"/>
</dbReference>
<dbReference type="InterPro" id="IPR002467">
    <property type="entry name" value="Pept_M24A_MAP1"/>
</dbReference>
<comment type="catalytic activity">
    <reaction evidence="6 7">
        <text>Release of N-terminal amino acids, preferentially methionine, from peptides and arylamides.</text>
        <dbReference type="EC" id="3.4.11.18"/>
    </reaction>
</comment>
<reference evidence="9 10" key="1">
    <citation type="submission" date="2015-10" db="EMBL/GenBank/DDBJ databases">
        <title>Erysipelothrix larvae sp. LV19 isolated from the larval gut of the rhinoceros beetle, Trypoxylus dichotomus.</title>
        <authorList>
            <person name="Lim S."/>
            <person name="Kim B.-C."/>
        </authorList>
    </citation>
    <scope>NUCLEOTIDE SEQUENCE [LARGE SCALE GENOMIC DNA]</scope>
    <source>
        <strain evidence="9 10">LV19</strain>
    </source>
</reference>
<dbReference type="InterPro" id="IPR000994">
    <property type="entry name" value="Pept_M24"/>
</dbReference>
<proteinExistence type="inferred from homology"/>